<dbReference type="OrthoDB" id="350535at2"/>
<evidence type="ECO:0000256" key="2">
    <source>
        <dbReference type="ARBA" id="ARBA00009942"/>
    </source>
</evidence>
<dbReference type="EMBL" id="ACGK02000001">
    <property type="protein sequence ID" value="EGF23154.1"/>
    <property type="molecule type" value="Genomic_DNA"/>
</dbReference>
<protein>
    <recommendedName>
        <fullName evidence="3 4">Protein NrdI</fullName>
    </recommendedName>
</protein>
<evidence type="ECO:0000256" key="4">
    <source>
        <dbReference type="HAMAP-Rule" id="MF_00128"/>
    </source>
</evidence>
<evidence type="ECO:0000313" key="5">
    <source>
        <dbReference type="EMBL" id="EGF23154.1"/>
    </source>
</evidence>
<comment type="function">
    <text evidence="1 4">Probably involved in ribonucleotide reductase function.</text>
</comment>
<proteinExistence type="inferred from homology"/>
<dbReference type="InterPro" id="IPR020852">
    <property type="entry name" value="RNR_Ib_NrdI_bac"/>
</dbReference>
<sequence>MQIVYFSSTSENTHRFVQKLTCVSHRIPLNLQEHMVVDSEYILICPTYSGGGKNTHGHVDTRGAVPKQVIHFLNDEHNRKLCRAVIGTGNTNFGDSFALAGPIIAAKVGVPLAYQFELSGTQEDVARVQMLIDEKITQPEKAPMLV</sequence>
<dbReference type="InterPro" id="IPR029039">
    <property type="entry name" value="Flavoprotein-like_sf"/>
</dbReference>
<dbReference type="AlphaFoldDB" id="F1T5M0"/>
<dbReference type="SUPFAM" id="SSF52218">
    <property type="entry name" value="Flavoproteins"/>
    <property type="match status" value="1"/>
</dbReference>
<reference evidence="5 6" key="1">
    <citation type="submission" date="2011-02" db="EMBL/GenBank/DDBJ databases">
        <authorList>
            <person name="Muzny D."/>
            <person name="Qin X."/>
            <person name="Buhay C."/>
            <person name="Dugan-Rocha S."/>
            <person name="Ding Y."/>
            <person name="Chen G."/>
            <person name="Hawes A."/>
            <person name="Holder M."/>
            <person name="Jhangiani S."/>
            <person name="Johnson A."/>
            <person name="Khan Z."/>
            <person name="Li Z."/>
            <person name="Liu W."/>
            <person name="Liu X."/>
            <person name="Perez L."/>
            <person name="Shen H."/>
            <person name="Wang Q."/>
            <person name="Watt J."/>
            <person name="Xi L."/>
            <person name="Xin Y."/>
            <person name="Zhou J."/>
            <person name="Deng J."/>
            <person name="Jiang H."/>
            <person name="Liu Y."/>
            <person name="Qu J."/>
            <person name="Song X.-Z."/>
            <person name="Zhang L."/>
            <person name="Villasana D."/>
            <person name="Johnson A."/>
            <person name="Liu J."/>
            <person name="Liyanage D."/>
            <person name="Lorensuhewa L."/>
            <person name="Robinson T."/>
            <person name="Song A."/>
            <person name="Song B.-B."/>
            <person name="Dinh H."/>
            <person name="Thornton R."/>
            <person name="Coyle M."/>
            <person name="Francisco L."/>
            <person name="Jackson L."/>
            <person name="Javaid M."/>
            <person name="Korchina V."/>
            <person name="Kovar C."/>
            <person name="Mata R."/>
            <person name="Mathew T."/>
            <person name="Ngo R."/>
            <person name="Nguyen L."/>
            <person name="Nguyen N."/>
            <person name="Okwuonu G."/>
            <person name="Ongeri F."/>
            <person name="Pham C."/>
            <person name="Simmons D."/>
            <person name="Wilczek-Boney K."/>
            <person name="Hale W."/>
            <person name="Jakkamsetti A."/>
            <person name="Pham P."/>
            <person name="Ruth R."/>
            <person name="San Lucas F."/>
            <person name="Warren J."/>
            <person name="Zhang J."/>
            <person name="Zhao Z."/>
            <person name="Zhou C."/>
            <person name="Zhu D."/>
            <person name="Lee S."/>
            <person name="Bess C."/>
            <person name="Blankenburg K."/>
            <person name="Forbes L."/>
            <person name="Fu Q."/>
            <person name="Gubbala S."/>
            <person name="Hirani K."/>
            <person name="Jayaseelan J.C."/>
            <person name="Lara F."/>
            <person name="Munidasa M."/>
            <person name="Palculict T."/>
            <person name="Patil S."/>
            <person name="Pu L.-L."/>
            <person name="Saada N."/>
            <person name="Tang L."/>
            <person name="Weissenberger G."/>
            <person name="Zhu Y."/>
            <person name="Hemphill L."/>
            <person name="Shang Y."/>
            <person name="Youmans B."/>
            <person name="Ayvaz T."/>
            <person name="Ross M."/>
            <person name="Santibanez J."/>
            <person name="Aqrawi P."/>
            <person name="Gross S."/>
            <person name="Joshi V."/>
            <person name="Fowler G."/>
            <person name="Nazareth L."/>
            <person name="Reid J."/>
            <person name="Worley K."/>
            <person name="Petrosino J."/>
            <person name="Highlander S."/>
            <person name="Gibbs R."/>
        </authorList>
    </citation>
    <scope>NUCLEOTIDE SEQUENCE [LARGE SCALE GENOMIC DNA]</scope>
    <source>
        <strain evidence="5 6">DSM 15829</strain>
    </source>
</reference>
<dbReference type="Gene3D" id="3.40.50.360">
    <property type="match status" value="1"/>
</dbReference>
<keyword evidence="6" id="KW-1185">Reference proteome</keyword>
<organism evidence="5 6">
    <name type="scientific">Fannyhessea vaginae DSM 15829</name>
    <dbReference type="NCBI Taxonomy" id="525256"/>
    <lineage>
        <taxon>Bacteria</taxon>
        <taxon>Bacillati</taxon>
        <taxon>Actinomycetota</taxon>
        <taxon>Coriobacteriia</taxon>
        <taxon>Coriobacteriales</taxon>
        <taxon>Atopobiaceae</taxon>
        <taxon>Fannyhessea</taxon>
    </lineage>
</organism>
<comment type="similarity">
    <text evidence="2 4">Belongs to the NrdI family.</text>
</comment>
<name>F1T5M0_9ACTN</name>
<dbReference type="PIRSF" id="PIRSF005087">
    <property type="entry name" value="NrdI"/>
    <property type="match status" value="1"/>
</dbReference>
<dbReference type="GO" id="GO:0010181">
    <property type="term" value="F:FMN binding"/>
    <property type="evidence" value="ECO:0007669"/>
    <property type="project" value="InterPro"/>
</dbReference>
<dbReference type="HAMAP" id="MF_00128">
    <property type="entry name" value="NrdI"/>
    <property type="match status" value="1"/>
</dbReference>
<evidence type="ECO:0000256" key="3">
    <source>
        <dbReference type="ARBA" id="ARBA00020129"/>
    </source>
</evidence>
<dbReference type="InterPro" id="IPR004465">
    <property type="entry name" value="RNR_NrdI"/>
</dbReference>
<dbReference type="NCBIfam" id="TIGR00333">
    <property type="entry name" value="nrdI"/>
    <property type="match status" value="1"/>
</dbReference>
<comment type="caution">
    <text evidence="5">The sequence shown here is derived from an EMBL/GenBank/DDBJ whole genome shotgun (WGS) entry which is preliminary data.</text>
</comment>
<dbReference type="PANTHER" id="PTHR37297">
    <property type="entry name" value="PROTEIN NRDI"/>
    <property type="match status" value="1"/>
</dbReference>
<dbReference type="GeneID" id="93210847"/>
<dbReference type="Pfam" id="PF07972">
    <property type="entry name" value="Flavodoxin_NdrI"/>
    <property type="match status" value="1"/>
</dbReference>
<dbReference type="Proteomes" id="UP000005947">
    <property type="component" value="Unassembled WGS sequence"/>
</dbReference>
<evidence type="ECO:0000256" key="1">
    <source>
        <dbReference type="ARBA" id="ARBA00003999"/>
    </source>
</evidence>
<dbReference type="eggNOG" id="COG1780">
    <property type="taxonomic scope" value="Bacteria"/>
</dbReference>
<dbReference type="RefSeq" id="WP_006302210.1">
    <property type="nucleotide sequence ID" value="NZ_ACGK02000001.1"/>
</dbReference>
<dbReference type="PANTHER" id="PTHR37297:SF1">
    <property type="entry name" value="PROTEIN NRDI"/>
    <property type="match status" value="1"/>
</dbReference>
<gene>
    <name evidence="4 5" type="primary">nrdI</name>
    <name evidence="5" type="ORF">HMPREF0091_10101</name>
</gene>
<accession>F1T5M0</accession>
<evidence type="ECO:0000313" key="6">
    <source>
        <dbReference type="Proteomes" id="UP000005947"/>
    </source>
</evidence>